<keyword evidence="1" id="KW-0812">Transmembrane</keyword>
<reference evidence="2 3" key="1">
    <citation type="submission" date="2021-06" db="EMBL/GenBank/DDBJ databases">
        <title>Faecalicatena sp. nov. isolated from porcine feces.</title>
        <authorList>
            <person name="Oh B.S."/>
            <person name="Lee J.H."/>
        </authorList>
    </citation>
    <scope>NUCLEOTIDE SEQUENCE [LARGE SCALE GENOMIC DNA]</scope>
    <source>
        <strain evidence="2 3">AGMB00832</strain>
    </source>
</reference>
<dbReference type="RefSeq" id="WP_216244162.1">
    <property type="nucleotide sequence ID" value="NZ_JABACJ020000019.1"/>
</dbReference>
<protein>
    <recommendedName>
        <fullName evidence="4">Superfamily III holin-X</fullName>
    </recommendedName>
</protein>
<evidence type="ECO:0000313" key="3">
    <source>
        <dbReference type="Proteomes" id="UP000723714"/>
    </source>
</evidence>
<comment type="caution">
    <text evidence="2">The sequence shown here is derived from an EMBL/GenBank/DDBJ whole genome shotgun (WGS) entry which is preliminary data.</text>
</comment>
<organism evidence="2 3">
    <name type="scientific">Faecalicatena faecalis</name>
    <dbReference type="NCBI Taxonomy" id="2726362"/>
    <lineage>
        <taxon>Bacteria</taxon>
        <taxon>Bacillati</taxon>
        <taxon>Bacillota</taxon>
        <taxon>Clostridia</taxon>
        <taxon>Lachnospirales</taxon>
        <taxon>Lachnospiraceae</taxon>
        <taxon>Faecalicatena</taxon>
    </lineage>
</organism>
<keyword evidence="1" id="KW-1133">Transmembrane helix</keyword>
<keyword evidence="3" id="KW-1185">Reference proteome</keyword>
<dbReference type="Proteomes" id="UP000723714">
    <property type="component" value="Unassembled WGS sequence"/>
</dbReference>
<feature type="transmembrane region" description="Helical" evidence="1">
    <location>
        <begin position="59"/>
        <end position="80"/>
    </location>
</feature>
<sequence>MKDEHRAADGYQFRYSAGEQKGIQDEVERIRNQYMEENSDREIDEKLKRLRMLDQKAKTPALIVALALGVVGTLILGTGMSLCLALGHMVAGIIVGVLGMGILSAAYPVHQIMLKKGKKKYGEEIRNLSSELLGEK</sequence>
<gene>
    <name evidence="2" type="ORF">HGO97_017185</name>
</gene>
<evidence type="ECO:0000313" key="2">
    <source>
        <dbReference type="EMBL" id="MBU3877539.1"/>
    </source>
</evidence>
<dbReference type="EMBL" id="JABACJ020000019">
    <property type="protein sequence ID" value="MBU3877539.1"/>
    <property type="molecule type" value="Genomic_DNA"/>
</dbReference>
<name>A0ABS6D7G8_9FIRM</name>
<evidence type="ECO:0008006" key="4">
    <source>
        <dbReference type="Google" id="ProtNLM"/>
    </source>
</evidence>
<keyword evidence="1" id="KW-0472">Membrane</keyword>
<accession>A0ABS6D7G8</accession>
<feature type="transmembrane region" description="Helical" evidence="1">
    <location>
        <begin position="86"/>
        <end position="109"/>
    </location>
</feature>
<proteinExistence type="predicted"/>
<evidence type="ECO:0000256" key="1">
    <source>
        <dbReference type="SAM" id="Phobius"/>
    </source>
</evidence>